<feature type="transmembrane region" description="Helical" evidence="4">
    <location>
        <begin position="267"/>
        <end position="287"/>
    </location>
</feature>
<dbReference type="GO" id="GO:0020037">
    <property type="term" value="F:heme binding"/>
    <property type="evidence" value="ECO:0007669"/>
    <property type="project" value="UniProtKB-UniRule"/>
</dbReference>
<keyword evidence="4" id="KW-1133">Transmembrane helix</keyword>
<protein>
    <recommendedName>
        <fullName evidence="5">Cytochrome b5 heme-binding domain-containing protein</fullName>
    </recommendedName>
</protein>
<dbReference type="SUPFAM" id="SSF55856">
    <property type="entry name" value="Cytochrome b5-like heme/steroid binding domain"/>
    <property type="match status" value="1"/>
</dbReference>
<dbReference type="Pfam" id="PF00173">
    <property type="entry name" value="Cyt-b5"/>
    <property type="match status" value="1"/>
</dbReference>
<keyword evidence="3 4" id="KW-0408">Iron</keyword>
<name>A0A8J8NWE4_HALGN</name>
<evidence type="ECO:0000313" key="7">
    <source>
        <dbReference type="Proteomes" id="UP000785679"/>
    </source>
</evidence>
<keyword evidence="4" id="KW-0472">Membrane</keyword>
<dbReference type="Gene3D" id="3.40.50.80">
    <property type="entry name" value="Nucleotide-binding domain of ferredoxin-NADP reductase (FNR) module"/>
    <property type="match status" value="1"/>
</dbReference>
<dbReference type="InterPro" id="IPR018506">
    <property type="entry name" value="Cyt_B5_heme-BS"/>
</dbReference>
<evidence type="ECO:0000313" key="6">
    <source>
        <dbReference type="EMBL" id="TNV82378.1"/>
    </source>
</evidence>
<gene>
    <name evidence="6" type="ORF">FGO68_gene12860</name>
</gene>
<proteinExistence type="inferred from homology"/>
<sequence length="400" mass="45123">MGGMRYAEISGIPKYETIGFQVISVFFLILFYLEVNHRMQGIDLGKKVSYRLLTIDEVDKMEQVVVLDNLVLDVSKYKWEHPGGAFLFDQLKGRDISKFYYGGYSLEAGVKPVKHSKIADIVMRTLVVGEISWKGKNFEGHIVVKGEVNKLTSVITIDLRKDSIEVEQIESLGKHVLIGNNNEKRQYTIANSMRPSTYESLLEQINDSINGRKVQRDSIVQSNDVTLVVKNYKTGISKFLNEAPLSQPVSLRGPLGKGLNLKQDETVVAFVGGTGVLVFMDLVALLARQALNLSPTQIGNAFKLILHVSFESRAQSIGLSLLEKYQELVQKKGLNNFELHLRFGDEDEGKWGKEYAKKQFKGRDLAKTRFLVCGPPKMNAVLNRAFEELSKEEKIRYEVL</sequence>
<dbReference type="InterPro" id="IPR036400">
    <property type="entry name" value="Cyt_B5-like_heme/steroid_sf"/>
</dbReference>
<evidence type="ECO:0000256" key="4">
    <source>
        <dbReference type="RuleBase" id="RU362121"/>
    </source>
</evidence>
<comment type="similarity">
    <text evidence="4">Belongs to the cytochrome b5 family.</text>
</comment>
<keyword evidence="2 4" id="KW-0479">Metal-binding</keyword>
<dbReference type="AlphaFoldDB" id="A0A8J8NWE4"/>
<dbReference type="SMART" id="SM01117">
    <property type="entry name" value="Cyt-b5"/>
    <property type="match status" value="1"/>
</dbReference>
<comment type="caution">
    <text evidence="6">The sequence shown here is derived from an EMBL/GenBank/DDBJ whole genome shotgun (WGS) entry which is preliminary data.</text>
</comment>
<dbReference type="GO" id="GO:0046872">
    <property type="term" value="F:metal ion binding"/>
    <property type="evidence" value="ECO:0007669"/>
    <property type="project" value="UniProtKB-UniRule"/>
</dbReference>
<dbReference type="SUPFAM" id="SSF52343">
    <property type="entry name" value="Ferredoxin reductase-like, C-terminal NADP-linked domain"/>
    <property type="match status" value="1"/>
</dbReference>
<organism evidence="6 7">
    <name type="scientific">Halteria grandinella</name>
    <dbReference type="NCBI Taxonomy" id="5974"/>
    <lineage>
        <taxon>Eukaryota</taxon>
        <taxon>Sar</taxon>
        <taxon>Alveolata</taxon>
        <taxon>Ciliophora</taxon>
        <taxon>Intramacronucleata</taxon>
        <taxon>Spirotrichea</taxon>
        <taxon>Stichotrichia</taxon>
        <taxon>Sporadotrichida</taxon>
        <taxon>Halteriidae</taxon>
        <taxon>Halteria</taxon>
    </lineage>
</organism>
<dbReference type="Proteomes" id="UP000785679">
    <property type="component" value="Unassembled WGS sequence"/>
</dbReference>
<feature type="transmembrane region" description="Helical" evidence="4">
    <location>
        <begin position="12"/>
        <end position="33"/>
    </location>
</feature>
<dbReference type="PROSITE" id="PS00191">
    <property type="entry name" value="CYTOCHROME_B5_1"/>
    <property type="match status" value="1"/>
</dbReference>
<dbReference type="InterPro" id="IPR001199">
    <property type="entry name" value="Cyt_B5-like_heme/steroid-bd"/>
</dbReference>
<keyword evidence="7" id="KW-1185">Reference proteome</keyword>
<comment type="caution">
    <text evidence="4">Lacks conserved residue(s) required for the propagation of feature annotation.</text>
</comment>
<feature type="domain" description="Cytochrome b5 heme-binding" evidence="5">
    <location>
        <begin position="65"/>
        <end position="132"/>
    </location>
</feature>
<dbReference type="Gene3D" id="3.10.120.10">
    <property type="entry name" value="Cytochrome b5-like heme/steroid binding domain"/>
    <property type="match status" value="1"/>
</dbReference>
<dbReference type="OrthoDB" id="289651at2759"/>
<dbReference type="PROSITE" id="PS50255">
    <property type="entry name" value="CYTOCHROME_B5_2"/>
    <property type="match status" value="1"/>
</dbReference>
<dbReference type="EMBL" id="RRYP01005031">
    <property type="protein sequence ID" value="TNV82378.1"/>
    <property type="molecule type" value="Genomic_DNA"/>
</dbReference>
<evidence type="ECO:0000256" key="3">
    <source>
        <dbReference type="ARBA" id="ARBA00023004"/>
    </source>
</evidence>
<evidence type="ECO:0000259" key="5">
    <source>
        <dbReference type="PROSITE" id="PS50255"/>
    </source>
</evidence>
<keyword evidence="1 4" id="KW-0349">Heme</keyword>
<evidence type="ECO:0000256" key="1">
    <source>
        <dbReference type="ARBA" id="ARBA00022617"/>
    </source>
</evidence>
<accession>A0A8J8NWE4</accession>
<reference evidence="6" key="1">
    <citation type="submission" date="2019-06" db="EMBL/GenBank/DDBJ databases">
        <authorList>
            <person name="Zheng W."/>
        </authorList>
    </citation>
    <scope>NUCLEOTIDE SEQUENCE</scope>
    <source>
        <strain evidence="6">QDHG01</strain>
    </source>
</reference>
<dbReference type="InterPro" id="IPR039261">
    <property type="entry name" value="FNR_nucleotide-bd"/>
</dbReference>
<evidence type="ECO:0000256" key="2">
    <source>
        <dbReference type="ARBA" id="ARBA00022723"/>
    </source>
</evidence>
<keyword evidence="4" id="KW-0812">Transmembrane</keyword>